<gene>
    <name evidence="31" type="primary">LOC111601613</name>
</gene>
<feature type="binding site" evidence="24">
    <location>
        <position position="393"/>
    </location>
    <ligand>
        <name>Zn(2+)</name>
        <dbReference type="ChEBI" id="CHEBI:29105"/>
        <note>catalytic</note>
    </ligand>
</feature>
<evidence type="ECO:0000256" key="8">
    <source>
        <dbReference type="ARBA" id="ARBA00022622"/>
    </source>
</evidence>
<dbReference type="PANTHER" id="PTHR11533:SF276">
    <property type="entry name" value="GLUTAMYL AMINOPEPTIDASE"/>
    <property type="match status" value="1"/>
</dbReference>
<comment type="cofactor">
    <cofactor evidence="24 26">
        <name>Zn(2+)</name>
        <dbReference type="ChEBI" id="CHEBI:29105"/>
    </cofactor>
    <text evidence="24 26">Binds 1 zinc ion per subunit.</text>
</comment>
<feature type="binding site" evidence="23">
    <location>
        <begin position="334"/>
        <end position="338"/>
    </location>
    <ligand>
        <name>substrate</name>
    </ligand>
</feature>
<evidence type="ECO:0000256" key="17">
    <source>
        <dbReference type="ARBA" id="ARBA00023049"/>
    </source>
</evidence>
<dbReference type="GO" id="GO:0005615">
    <property type="term" value="C:extracellular space"/>
    <property type="evidence" value="ECO:0007669"/>
    <property type="project" value="TreeGrafter"/>
</dbReference>
<keyword evidence="18" id="KW-0472">Membrane</keyword>
<evidence type="ECO:0000256" key="26">
    <source>
        <dbReference type="RuleBase" id="RU364040"/>
    </source>
</evidence>
<dbReference type="Gene3D" id="2.60.40.1730">
    <property type="entry name" value="tricorn interacting facor f3 domain"/>
    <property type="match status" value="1"/>
</dbReference>
<evidence type="ECO:0000256" key="15">
    <source>
        <dbReference type="ARBA" id="ARBA00022968"/>
    </source>
</evidence>
<feature type="binding site" evidence="24">
    <location>
        <position position="370"/>
    </location>
    <ligand>
        <name>Zn(2+)</name>
        <dbReference type="ChEBI" id="CHEBI:29105"/>
        <note>catalytic</note>
    </ligand>
</feature>
<evidence type="ECO:0000256" key="10">
    <source>
        <dbReference type="ARBA" id="ARBA00022692"/>
    </source>
</evidence>
<dbReference type="Gene3D" id="1.25.50.20">
    <property type="match status" value="1"/>
</dbReference>
<evidence type="ECO:0000256" key="14">
    <source>
        <dbReference type="ARBA" id="ARBA00022837"/>
    </source>
</evidence>
<dbReference type="Gene3D" id="2.60.40.1910">
    <property type="match status" value="1"/>
</dbReference>
<dbReference type="InterPro" id="IPR027268">
    <property type="entry name" value="Peptidase_M4/M1_CTD_sf"/>
</dbReference>
<evidence type="ECO:0000259" key="28">
    <source>
        <dbReference type="Pfam" id="PF11838"/>
    </source>
</evidence>
<dbReference type="KEGG" id="dhe:111601613"/>
<dbReference type="GO" id="GO:0070006">
    <property type="term" value="F:metalloaminopeptidase activity"/>
    <property type="evidence" value="ECO:0007669"/>
    <property type="project" value="TreeGrafter"/>
</dbReference>
<keyword evidence="19" id="KW-1015">Disulfide bond</keyword>
<evidence type="ECO:0000256" key="22">
    <source>
        <dbReference type="PIRSR" id="PIRSR634016-1"/>
    </source>
</evidence>
<evidence type="ECO:0000256" key="11">
    <source>
        <dbReference type="ARBA" id="ARBA00022723"/>
    </source>
</evidence>
<feature type="domain" description="ERAP1-like C-terminal" evidence="28">
    <location>
        <begin position="598"/>
        <end position="919"/>
    </location>
</feature>
<dbReference type="GO" id="GO:0042277">
    <property type="term" value="F:peptide binding"/>
    <property type="evidence" value="ECO:0007669"/>
    <property type="project" value="TreeGrafter"/>
</dbReference>
<evidence type="ECO:0000256" key="19">
    <source>
        <dbReference type="ARBA" id="ARBA00023157"/>
    </source>
</evidence>
<keyword evidence="20" id="KW-0325">Glycoprotein</keyword>
<dbReference type="PRINTS" id="PR00756">
    <property type="entry name" value="ALADIPTASE"/>
</dbReference>
<feature type="domain" description="Peptidase M1 membrane alanine aminopeptidase" evidence="27">
    <location>
        <begin position="298"/>
        <end position="516"/>
    </location>
</feature>
<dbReference type="InterPro" id="IPR045357">
    <property type="entry name" value="Aminopeptidase_N-like_N"/>
</dbReference>
<dbReference type="FunFam" id="2.60.40.1730:FF:000012">
    <property type="entry name" value="Aminopeptidase N"/>
    <property type="match status" value="1"/>
</dbReference>
<dbReference type="GO" id="GO:0004230">
    <property type="term" value="F:glutamyl aminopeptidase activity"/>
    <property type="evidence" value="ECO:0007669"/>
    <property type="project" value="UniProtKB-EC"/>
</dbReference>
<name>A0A6J2SPL5_DROHY</name>
<organism evidence="30 31">
    <name type="scientific">Drosophila hydei</name>
    <name type="common">Fruit fly</name>
    <dbReference type="NCBI Taxonomy" id="7224"/>
    <lineage>
        <taxon>Eukaryota</taxon>
        <taxon>Metazoa</taxon>
        <taxon>Ecdysozoa</taxon>
        <taxon>Arthropoda</taxon>
        <taxon>Hexapoda</taxon>
        <taxon>Insecta</taxon>
        <taxon>Pterygota</taxon>
        <taxon>Neoptera</taxon>
        <taxon>Endopterygota</taxon>
        <taxon>Diptera</taxon>
        <taxon>Brachycera</taxon>
        <taxon>Muscomorpha</taxon>
        <taxon>Ephydroidea</taxon>
        <taxon>Drosophilidae</taxon>
        <taxon>Drosophila</taxon>
    </lineage>
</organism>
<dbReference type="GO" id="GO:0008270">
    <property type="term" value="F:zinc ion binding"/>
    <property type="evidence" value="ECO:0007669"/>
    <property type="project" value="UniProtKB-UniRule"/>
</dbReference>
<keyword evidence="30" id="KW-1185">Reference proteome</keyword>
<dbReference type="GO" id="GO:0098552">
    <property type="term" value="C:side of membrane"/>
    <property type="evidence" value="ECO:0007669"/>
    <property type="project" value="UniProtKB-KW"/>
</dbReference>
<keyword evidence="8" id="KW-0336">GPI-anchor</keyword>
<dbReference type="SUPFAM" id="SSF63737">
    <property type="entry name" value="Leukotriene A4 hydrolase N-terminal domain"/>
    <property type="match status" value="1"/>
</dbReference>
<keyword evidence="14" id="KW-0106">Calcium</keyword>
<dbReference type="Pfam" id="PF01433">
    <property type="entry name" value="Peptidase_M1"/>
    <property type="match status" value="1"/>
</dbReference>
<evidence type="ECO:0000256" key="9">
    <source>
        <dbReference type="ARBA" id="ARBA00022670"/>
    </source>
</evidence>
<dbReference type="Pfam" id="PF17900">
    <property type="entry name" value="Peptidase_M1_N"/>
    <property type="match status" value="1"/>
</dbReference>
<dbReference type="OrthoDB" id="510539at2759"/>
<feature type="active site" description="Proton acceptor" evidence="22">
    <location>
        <position position="371"/>
    </location>
</feature>
<dbReference type="InterPro" id="IPR034016">
    <property type="entry name" value="M1_APN-typ"/>
</dbReference>
<protein>
    <recommendedName>
        <fullName evidence="26">Aminopeptidase</fullName>
        <ecNumber evidence="26">3.4.11.-</ecNumber>
    </recommendedName>
</protein>
<keyword evidence="6 26" id="KW-0031">Aminopeptidase</keyword>
<dbReference type="SUPFAM" id="SSF55486">
    <property type="entry name" value="Metalloproteases ('zincins'), catalytic domain"/>
    <property type="match status" value="1"/>
</dbReference>
<feature type="binding site" evidence="23">
    <location>
        <position position="194"/>
    </location>
    <ligand>
        <name>substrate</name>
    </ligand>
</feature>
<evidence type="ECO:0000313" key="30">
    <source>
        <dbReference type="Proteomes" id="UP000504633"/>
    </source>
</evidence>
<keyword evidence="9 26" id="KW-0645">Protease</keyword>
<dbReference type="InterPro" id="IPR001930">
    <property type="entry name" value="Peptidase_M1"/>
</dbReference>
<proteinExistence type="inferred from homology"/>
<keyword evidence="12 26" id="KW-0378">Hydrolase</keyword>
<feature type="domain" description="Aminopeptidase N-like N-terminal" evidence="29">
    <location>
        <begin position="77"/>
        <end position="258"/>
    </location>
</feature>
<comment type="subcellular location">
    <subcellularLocation>
        <location evidence="3">Cell membrane</location>
        <topology evidence="3">Lipid-anchor</topology>
        <topology evidence="3">GPI-anchor</topology>
    </subcellularLocation>
    <subcellularLocation>
        <location evidence="2">Cell membrane</location>
        <topology evidence="2">Single-pass type II membrane protein</topology>
    </subcellularLocation>
</comment>
<keyword evidence="11 24" id="KW-0479">Metal-binding</keyword>
<evidence type="ECO:0000256" key="21">
    <source>
        <dbReference type="ARBA" id="ARBA00023288"/>
    </source>
</evidence>
<dbReference type="CDD" id="cd09601">
    <property type="entry name" value="M1_APN-Q_like"/>
    <property type="match status" value="1"/>
</dbReference>
<dbReference type="Proteomes" id="UP000504633">
    <property type="component" value="Unplaced"/>
</dbReference>
<comment type="catalytic activity">
    <reaction evidence="1">
        <text>Release of N-terminal glutamate (and to a lesser extent aspartate) from a peptide.</text>
        <dbReference type="EC" id="3.4.11.7"/>
    </reaction>
</comment>
<evidence type="ECO:0000256" key="7">
    <source>
        <dbReference type="ARBA" id="ARBA00022475"/>
    </source>
</evidence>
<evidence type="ECO:0000256" key="6">
    <source>
        <dbReference type="ARBA" id="ARBA00022438"/>
    </source>
</evidence>
<dbReference type="InterPro" id="IPR050344">
    <property type="entry name" value="Peptidase_M1_aminopeptidases"/>
</dbReference>
<evidence type="ECO:0000256" key="20">
    <source>
        <dbReference type="ARBA" id="ARBA00023180"/>
    </source>
</evidence>
<keyword evidence="16" id="KW-1133">Transmembrane helix</keyword>
<evidence type="ECO:0000256" key="18">
    <source>
        <dbReference type="ARBA" id="ARBA00023136"/>
    </source>
</evidence>
<evidence type="ECO:0000256" key="2">
    <source>
        <dbReference type="ARBA" id="ARBA00004401"/>
    </source>
</evidence>
<dbReference type="EC" id="3.4.11.-" evidence="26"/>
<evidence type="ECO:0000259" key="27">
    <source>
        <dbReference type="Pfam" id="PF01433"/>
    </source>
</evidence>
<evidence type="ECO:0000256" key="1">
    <source>
        <dbReference type="ARBA" id="ARBA00001703"/>
    </source>
</evidence>
<evidence type="ECO:0000256" key="23">
    <source>
        <dbReference type="PIRSR" id="PIRSR634016-2"/>
    </source>
</evidence>
<dbReference type="InterPro" id="IPR042097">
    <property type="entry name" value="Aminopeptidase_N-like_N_sf"/>
</dbReference>
<feature type="binding site" evidence="23">
    <location>
        <position position="872"/>
    </location>
    <ligand>
        <name>substrate</name>
    </ligand>
</feature>
<dbReference type="Gene3D" id="1.10.390.10">
    <property type="entry name" value="Neutral Protease Domain 2"/>
    <property type="match status" value="1"/>
</dbReference>
<keyword evidence="15" id="KW-0735">Signal-anchor</keyword>
<dbReference type="FunFam" id="1.25.50.20:FF:000001">
    <property type="entry name" value="Aminopeptidase"/>
    <property type="match status" value="1"/>
</dbReference>
<dbReference type="FunFam" id="1.10.390.10:FF:000006">
    <property type="entry name" value="Puromycin-sensitive aminopeptidase"/>
    <property type="match status" value="1"/>
</dbReference>
<dbReference type="InterPro" id="IPR014782">
    <property type="entry name" value="Peptidase_M1_dom"/>
</dbReference>
<evidence type="ECO:0000256" key="3">
    <source>
        <dbReference type="ARBA" id="ARBA00004609"/>
    </source>
</evidence>
<dbReference type="Pfam" id="PF11838">
    <property type="entry name" value="ERAP1_C"/>
    <property type="match status" value="1"/>
</dbReference>
<keyword evidence="10" id="KW-0812">Transmembrane</keyword>
<feature type="site" description="Transition state stabilizer" evidence="25">
    <location>
        <position position="456"/>
    </location>
</feature>
<dbReference type="AlphaFoldDB" id="A0A6J2SPL5"/>
<dbReference type="OMA" id="WYVAAEK"/>
<dbReference type="GO" id="GO:0043171">
    <property type="term" value="P:peptide catabolic process"/>
    <property type="evidence" value="ECO:0007669"/>
    <property type="project" value="TreeGrafter"/>
</dbReference>
<reference evidence="31" key="1">
    <citation type="submission" date="2025-08" db="UniProtKB">
        <authorList>
            <consortium name="RefSeq"/>
        </authorList>
    </citation>
    <scope>IDENTIFICATION</scope>
    <source>
        <strain evidence="31">15085-1641.00</strain>
        <tissue evidence="31">Whole body</tissue>
    </source>
</reference>
<dbReference type="RefSeq" id="XP_030079663.1">
    <property type="nucleotide sequence ID" value="XM_030223803.1"/>
</dbReference>
<evidence type="ECO:0000256" key="16">
    <source>
        <dbReference type="ARBA" id="ARBA00022989"/>
    </source>
</evidence>
<comment type="subunit">
    <text evidence="5">Homodimer; disulfide-linked.</text>
</comment>
<dbReference type="InterPro" id="IPR024571">
    <property type="entry name" value="ERAP1-like_C_dom"/>
</dbReference>
<dbReference type="GO" id="GO:0006508">
    <property type="term" value="P:proteolysis"/>
    <property type="evidence" value="ECO:0007669"/>
    <property type="project" value="UniProtKB-KW"/>
</dbReference>
<accession>A0A6J2SPL5</accession>
<dbReference type="GO" id="GO:0005737">
    <property type="term" value="C:cytoplasm"/>
    <property type="evidence" value="ECO:0007669"/>
    <property type="project" value="TreeGrafter"/>
</dbReference>
<keyword evidence="13 24" id="KW-0862">Zinc</keyword>
<evidence type="ECO:0000256" key="25">
    <source>
        <dbReference type="PIRSR" id="PIRSR634016-4"/>
    </source>
</evidence>
<sequence length="949" mass="107213">MSPNGYGLRVFLFWAVTAFAAATFVVAVQRTQLEADLRDMREKIDMYEALNNSNIGLHRARRETDGDIDYRLPTTVKPAHYELYLHPNLEAGTFMGQEKIRINVLEATNQIVLHSQQLTFTSVYVLDREVENYELDEGRQLLIVNVKETIAVNAVITLGLVFEGKMLGKLTGLYSSSYSTPAGQNRNIATTKFEPTYARQAFPCFDEPALKATYAISVVHPNSGSYAALSNMNEEDSMNLGEETMVTFATSVPMSTYLACIIVSDFDSESSTVRANGIGSDFTMRVFATPHQLNKVTYALQFGVAVTEYYIKYFNVEYPLPKLDMAAIPDFASGAMENWGLITYRETALLYDGNYSSTGNKQSIAAVLAHEITHQWFGNLVTMQWWNDLWLNEGFARFMQYKGVDAVHPDWGMLEQFQILALQPVLLFDAKLSSHPIVQKVESPDEITAIFDTISYEKAGSVLRMLESLVGSEKFQAAVTSYLTKFKYGNTVTDDFLTEVAAQVSDLDVKQLMRTWTEQMGYPVLNVVRTSETTFIITQQRFLSNKDSYDEVVDPVEFGYKWSVPVTYILPSSAEVNSVVFGYDQDTLDIAVPSNVEWIKLNVHQIGYYRVNYESSIWSALIQQLLDEPTRFDIADRAHLLNDAFALADASQLSYRVPLEMTAYLAGERDYVPWYVASSNLLSLEAKLMFSDSYANYVSYARSLLTNVYKQVGWTVESDNHLGNRLRSVVLDAACELGLPDCLDQAEQRFTKWLSEPTEENRPAPDLRQVVYYYGMRQTSSEANWEALLELFKAESDASEKLKLMYGLSAVQDAQLLYRLLDLASDETIVRSQDYFTVLQNVADNPVGLPIVWDYYRENWQKLVARFGLNDRNFGKVIASITNRFATELKLQEVQAFYAKYPEAGAGAASRQQAIETIKININWLKENQNDIASWLDGSAAPLTSKNPL</sequence>
<dbReference type="PANTHER" id="PTHR11533">
    <property type="entry name" value="PROTEASE M1 ZINC METALLOPROTEASE"/>
    <property type="match status" value="1"/>
</dbReference>
<feature type="binding site" evidence="24">
    <location>
        <position position="374"/>
    </location>
    <ligand>
        <name>Zn(2+)</name>
        <dbReference type="ChEBI" id="CHEBI:29105"/>
        <note>catalytic</note>
    </ligand>
</feature>
<keyword evidence="21" id="KW-0449">Lipoprotein</keyword>
<comment type="similarity">
    <text evidence="4 26">Belongs to the peptidase M1 family.</text>
</comment>
<evidence type="ECO:0000256" key="12">
    <source>
        <dbReference type="ARBA" id="ARBA00022801"/>
    </source>
</evidence>
<evidence type="ECO:0000259" key="29">
    <source>
        <dbReference type="Pfam" id="PF17900"/>
    </source>
</evidence>
<dbReference type="GeneID" id="111601613"/>
<evidence type="ECO:0000313" key="31">
    <source>
        <dbReference type="RefSeq" id="XP_030079663.1"/>
    </source>
</evidence>
<dbReference type="FunFam" id="2.60.40.1910:FF:000003">
    <property type="entry name" value="Aminopeptidase"/>
    <property type="match status" value="1"/>
</dbReference>
<evidence type="ECO:0000256" key="24">
    <source>
        <dbReference type="PIRSR" id="PIRSR634016-3"/>
    </source>
</evidence>
<evidence type="ECO:0000256" key="4">
    <source>
        <dbReference type="ARBA" id="ARBA00010136"/>
    </source>
</evidence>
<keyword evidence="7" id="KW-1003">Cell membrane</keyword>
<dbReference type="GO" id="GO:0005886">
    <property type="term" value="C:plasma membrane"/>
    <property type="evidence" value="ECO:0007669"/>
    <property type="project" value="UniProtKB-SubCell"/>
</dbReference>
<keyword evidence="17 26" id="KW-0482">Metalloprotease</keyword>
<evidence type="ECO:0000256" key="13">
    <source>
        <dbReference type="ARBA" id="ARBA00022833"/>
    </source>
</evidence>
<evidence type="ECO:0000256" key="5">
    <source>
        <dbReference type="ARBA" id="ARBA00011748"/>
    </source>
</evidence>